<name>A0A098S984_9BACT</name>
<keyword evidence="3 12" id="KW-0812">Transmembrane</keyword>
<dbReference type="Proteomes" id="UP000029736">
    <property type="component" value="Unassembled WGS sequence"/>
</dbReference>
<comment type="caution">
    <text evidence="13">The sequence shown here is derived from an EMBL/GenBank/DDBJ whole genome shotgun (WGS) entry which is preliminary data.</text>
</comment>
<dbReference type="InterPro" id="IPR023754">
    <property type="entry name" value="HemeA_Synthase_type2"/>
</dbReference>
<dbReference type="GO" id="GO:0046872">
    <property type="term" value="F:metal ion binding"/>
    <property type="evidence" value="ECO:0007669"/>
    <property type="project" value="UniProtKB-KW"/>
</dbReference>
<evidence type="ECO:0000256" key="1">
    <source>
        <dbReference type="ARBA" id="ARBA00001970"/>
    </source>
</evidence>
<comment type="pathway">
    <text evidence="10">Porphyrin-containing compound metabolism; heme A biosynthesis; heme A from heme O: step 1/1.</text>
</comment>
<feature type="transmembrane region" description="Helical" evidence="12">
    <location>
        <begin position="169"/>
        <end position="189"/>
    </location>
</feature>
<dbReference type="PANTHER" id="PTHR23289:SF2">
    <property type="entry name" value="CYTOCHROME C OXIDASE ASSEMBLY PROTEIN COX15 HOMOLOG"/>
    <property type="match status" value="1"/>
</dbReference>
<keyword evidence="4" id="KW-0479">Metal-binding</keyword>
<dbReference type="GO" id="GO:0016653">
    <property type="term" value="F:oxidoreductase activity, acting on NAD(P)H, heme protein as acceptor"/>
    <property type="evidence" value="ECO:0007669"/>
    <property type="project" value="TreeGrafter"/>
</dbReference>
<accession>A0A098S984</accession>
<dbReference type="HAMAP" id="MF_01665">
    <property type="entry name" value="HemeA_synth_type2"/>
    <property type="match status" value="1"/>
</dbReference>
<comment type="subcellular location">
    <subcellularLocation>
        <location evidence="2">Membrane</location>
        <topology evidence="2">Multi-pass membrane protein</topology>
    </subcellularLocation>
</comment>
<evidence type="ECO:0000256" key="5">
    <source>
        <dbReference type="ARBA" id="ARBA00022989"/>
    </source>
</evidence>
<dbReference type="RefSeq" id="WP_052515866.1">
    <property type="nucleotide sequence ID" value="NZ_JBKAGJ010000018.1"/>
</dbReference>
<dbReference type="EMBL" id="JPOS01000018">
    <property type="protein sequence ID" value="KGE88671.1"/>
    <property type="molecule type" value="Genomic_DNA"/>
</dbReference>
<reference evidence="13 14" key="1">
    <citation type="journal article" date="2014" name="Int. J. Syst. Evol. Microbiol.">
        <title>Phaeodactylibacter xiamenensis gen. nov., sp. nov., a member of the family Saprospiraceae isolated from the marine alga Phaeodactylum tricornutum.</title>
        <authorList>
            <person name="Chen Z.Jr."/>
            <person name="Lei X."/>
            <person name="Lai Q."/>
            <person name="Li Y."/>
            <person name="Zhang B."/>
            <person name="Zhang J."/>
            <person name="Zhang H."/>
            <person name="Yang L."/>
            <person name="Zheng W."/>
            <person name="Tian Y."/>
            <person name="Yu Z."/>
            <person name="Xu H.Jr."/>
            <person name="Zheng T."/>
        </authorList>
    </citation>
    <scope>NUCLEOTIDE SEQUENCE [LARGE SCALE GENOMIC DNA]</scope>
    <source>
        <strain evidence="13 14">KD52</strain>
    </source>
</reference>
<evidence type="ECO:0000256" key="12">
    <source>
        <dbReference type="SAM" id="Phobius"/>
    </source>
</evidence>
<comment type="catalytic activity">
    <reaction evidence="11">
        <text>Fe(II)-heme o + 2 A + H2O = Fe(II)-heme a + 2 AH2</text>
        <dbReference type="Rhea" id="RHEA:63388"/>
        <dbReference type="ChEBI" id="CHEBI:13193"/>
        <dbReference type="ChEBI" id="CHEBI:15377"/>
        <dbReference type="ChEBI" id="CHEBI:17499"/>
        <dbReference type="ChEBI" id="CHEBI:60530"/>
        <dbReference type="ChEBI" id="CHEBI:61715"/>
        <dbReference type="EC" id="1.17.99.9"/>
    </reaction>
    <physiologicalReaction direction="left-to-right" evidence="11">
        <dbReference type="Rhea" id="RHEA:63389"/>
    </physiologicalReaction>
</comment>
<dbReference type="GO" id="GO:0016020">
    <property type="term" value="C:membrane"/>
    <property type="evidence" value="ECO:0007669"/>
    <property type="project" value="UniProtKB-SubCell"/>
</dbReference>
<keyword evidence="7" id="KW-0408">Iron</keyword>
<dbReference type="GO" id="GO:0120547">
    <property type="term" value="F:heme A synthase activity"/>
    <property type="evidence" value="ECO:0007669"/>
    <property type="project" value="UniProtKB-EC"/>
</dbReference>
<dbReference type="PANTHER" id="PTHR23289">
    <property type="entry name" value="CYTOCHROME C OXIDASE ASSEMBLY PROTEIN COX15"/>
    <property type="match status" value="1"/>
</dbReference>
<feature type="transmembrane region" description="Helical" evidence="12">
    <location>
        <begin position="210"/>
        <end position="231"/>
    </location>
</feature>
<dbReference type="STRING" id="1524460.IX84_08375"/>
<feature type="transmembrane region" description="Helical" evidence="12">
    <location>
        <begin position="342"/>
        <end position="363"/>
    </location>
</feature>
<evidence type="ECO:0000256" key="10">
    <source>
        <dbReference type="ARBA" id="ARBA00044501"/>
    </source>
</evidence>
<evidence type="ECO:0000256" key="11">
    <source>
        <dbReference type="ARBA" id="ARBA00048044"/>
    </source>
</evidence>
<keyword evidence="5 12" id="KW-1133">Transmembrane helix</keyword>
<keyword evidence="8" id="KW-0350">Heme biosynthesis</keyword>
<evidence type="ECO:0000256" key="8">
    <source>
        <dbReference type="ARBA" id="ARBA00023133"/>
    </source>
</evidence>
<dbReference type="InterPro" id="IPR003780">
    <property type="entry name" value="COX15/CtaA_fam"/>
</dbReference>
<proteinExistence type="inferred from homology"/>
<comment type="cofactor">
    <cofactor evidence="1">
        <name>heme b</name>
        <dbReference type="ChEBI" id="CHEBI:60344"/>
    </cofactor>
</comment>
<feature type="transmembrane region" description="Helical" evidence="12">
    <location>
        <begin position="27"/>
        <end position="48"/>
    </location>
</feature>
<feature type="transmembrane region" description="Helical" evidence="12">
    <location>
        <begin position="110"/>
        <end position="128"/>
    </location>
</feature>
<keyword evidence="14" id="KW-1185">Reference proteome</keyword>
<evidence type="ECO:0000256" key="7">
    <source>
        <dbReference type="ARBA" id="ARBA00023004"/>
    </source>
</evidence>
<dbReference type="AlphaFoldDB" id="A0A098S984"/>
<gene>
    <name evidence="13" type="ORF">IX84_08375</name>
</gene>
<feature type="transmembrane region" description="Helical" evidence="12">
    <location>
        <begin position="282"/>
        <end position="299"/>
    </location>
</feature>
<evidence type="ECO:0000256" key="4">
    <source>
        <dbReference type="ARBA" id="ARBA00022723"/>
    </source>
</evidence>
<dbReference type="Pfam" id="PF02628">
    <property type="entry name" value="COX15-CtaA"/>
    <property type="match status" value="1"/>
</dbReference>
<feature type="transmembrane region" description="Helical" evidence="12">
    <location>
        <begin position="140"/>
        <end position="163"/>
    </location>
</feature>
<dbReference type="OrthoDB" id="9793156at2"/>
<evidence type="ECO:0000313" key="14">
    <source>
        <dbReference type="Proteomes" id="UP000029736"/>
    </source>
</evidence>
<evidence type="ECO:0000256" key="3">
    <source>
        <dbReference type="ARBA" id="ARBA00022692"/>
    </source>
</evidence>
<organism evidence="13 14">
    <name type="scientific">Phaeodactylibacter xiamenensis</name>
    <dbReference type="NCBI Taxonomy" id="1524460"/>
    <lineage>
        <taxon>Bacteria</taxon>
        <taxon>Pseudomonadati</taxon>
        <taxon>Bacteroidota</taxon>
        <taxon>Saprospiria</taxon>
        <taxon>Saprospirales</taxon>
        <taxon>Haliscomenobacteraceae</taxon>
        <taxon>Phaeodactylibacter</taxon>
    </lineage>
</organism>
<sequence length="367" mass="40887">MEAVTTPPSSRRTSPGTTKGYPRAVKVWLCIGLFMIFVQVVVGGITRLTGSGLSITKWEIVTGTLPPMNEAAWEAEFAEYRATPQYQKINEGMSMSDFKFIYFWEYIHRLWARLMGFVFIIPLGFFVARGMVDRPLLKRLGVVFLLAALVASFGWIMVASGLIDRPWVNAYKLTMHLSLALILFSYLFWTTLKVMQPNPEVIHNKMLKKGAIAITALAAVQIILGGIMSGMKAGLYFPTWPDMNGMAVPEVLLAASNWTVENFVDYDATLFMPALVQIMHRTTAYVLTALVLWFAYRGLKAQTTAHFRTGLYLLVSMLIIQVGLGIFTLINCVGTVPVGLGVYHQAGALLFLSIVLFVDYQVLKTSN</sequence>
<evidence type="ECO:0000256" key="9">
    <source>
        <dbReference type="ARBA" id="ARBA00023136"/>
    </source>
</evidence>
<keyword evidence="6" id="KW-0560">Oxidoreductase</keyword>
<keyword evidence="9 12" id="KW-0472">Membrane</keyword>
<evidence type="ECO:0000256" key="6">
    <source>
        <dbReference type="ARBA" id="ARBA00023002"/>
    </source>
</evidence>
<evidence type="ECO:0000256" key="2">
    <source>
        <dbReference type="ARBA" id="ARBA00004141"/>
    </source>
</evidence>
<dbReference type="GO" id="GO:0006784">
    <property type="term" value="P:heme A biosynthetic process"/>
    <property type="evidence" value="ECO:0007669"/>
    <property type="project" value="InterPro"/>
</dbReference>
<feature type="transmembrane region" description="Helical" evidence="12">
    <location>
        <begin position="311"/>
        <end position="330"/>
    </location>
</feature>
<evidence type="ECO:0000313" key="13">
    <source>
        <dbReference type="EMBL" id="KGE88671.1"/>
    </source>
</evidence>
<protein>
    <submittedName>
        <fullName evidence="13">Cytochrome oxidase assembly</fullName>
    </submittedName>
</protein>